<protein>
    <submittedName>
        <fullName evidence="1">Uncharacterized protein</fullName>
    </submittedName>
</protein>
<dbReference type="AlphaFoldDB" id="A0A154NZV8"/>
<keyword evidence="2" id="KW-1185">Reference proteome</keyword>
<dbReference type="Proteomes" id="UP000076502">
    <property type="component" value="Unassembled WGS sequence"/>
</dbReference>
<organism evidence="1 2">
    <name type="scientific">Dufourea novaeangliae</name>
    <name type="common">Sweat bee</name>
    <dbReference type="NCBI Taxonomy" id="178035"/>
    <lineage>
        <taxon>Eukaryota</taxon>
        <taxon>Metazoa</taxon>
        <taxon>Ecdysozoa</taxon>
        <taxon>Arthropoda</taxon>
        <taxon>Hexapoda</taxon>
        <taxon>Insecta</taxon>
        <taxon>Pterygota</taxon>
        <taxon>Neoptera</taxon>
        <taxon>Endopterygota</taxon>
        <taxon>Hymenoptera</taxon>
        <taxon>Apocrita</taxon>
        <taxon>Aculeata</taxon>
        <taxon>Apoidea</taxon>
        <taxon>Anthophila</taxon>
        <taxon>Halictidae</taxon>
        <taxon>Rophitinae</taxon>
        <taxon>Dufourea</taxon>
    </lineage>
</organism>
<evidence type="ECO:0000313" key="2">
    <source>
        <dbReference type="Proteomes" id="UP000076502"/>
    </source>
</evidence>
<name>A0A154NZV8_DUFNO</name>
<dbReference type="EMBL" id="KQ434786">
    <property type="protein sequence ID" value="KZC05157.1"/>
    <property type="molecule type" value="Genomic_DNA"/>
</dbReference>
<gene>
    <name evidence="1" type="ORF">WN55_08764</name>
</gene>
<reference evidence="1 2" key="1">
    <citation type="submission" date="2015-07" db="EMBL/GenBank/DDBJ databases">
        <title>The genome of Dufourea novaeangliae.</title>
        <authorList>
            <person name="Pan H."/>
            <person name="Kapheim K."/>
        </authorList>
    </citation>
    <scope>NUCLEOTIDE SEQUENCE [LARGE SCALE GENOMIC DNA]</scope>
    <source>
        <strain evidence="1">0120121106</strain>
        <tissue evidence="1">Whole body</tissue>
    </source>
</reference>
<evidence type="ECO:0000313" key="1">
    <source>
        <dbReference type="EMBL" id="KZC05157.1"/>
    </source>
</evidence>
<proteinExistence type="predicted"/>
<accession>A0A154NZV8</accession>
<sequence length="113" mass="12339">MTRTPPQISSALTLGSYEKGRVGRGTGSEGIGANRSGNDFRGLIKRMVFSRVASMLSLTGRRLNSLAAWANLEAWISHDMGNEAAVRVKTRGVRARRCYNTCDRVTGSPTTHR</sequence>